<gene>
    <name evidence="2" type="primary">LOC107791689</name>
</gene>
<name>A0A1S3ZXU8_TOBAC</name>
<proteinExistence type="predicted"/>
<dbReference type="STRING" id="4097.A0A1S3ZXU8"/>
<evidence type="ECO:0000313" key="1">
    <source>
        <dbReference type="Proteomes" id="UP000790787"/>
    </source>
</evidence>
<dbReference type="Proteomes" id="UP000790787">
    <property type="component" value="Chromosome 20"/>
</dbReference>
<reference evidence="2" key="2">
    <citation type="submission" date="2025-08" db="UniProtKB">
        <authorList>
            <consortium name="RefSeq"/>
        </authorList>
    </citation>
    <scope>IDENTIFICATION</scope>
    <source>
        <tissue evidence="2">Leaf</tissue>
    </source>
</reference>
<evidence type="ECO:0000313" key="2">
    <source>
        <dbReference type="RefSeq" id="XP_016469275.1"/>
    </source>
</evidence>
<dbReference type="PANTHER" id="PTHR33710">
    <property type="entry name" value="BNAC02G09200D PROTEIN"/>
    <property type="match status" value="1"/>
</dbReference>
<dbReference type="AlphaFoldDB" id="A0A1S3ZXU8"/>
<accession>A0A1S3ZXU8</accession>
<dbReference type="InterPro" id="IPR036691">
    <property type="entry name" value="Endo/exonu/phosph_ase_sf"/>
</dbReference>
<dbReference type="OrthoDB" id="1227454at2759"/>
<dbReference type="PaxDb" id="4097-A0A1S3ZXU8"/>
<organism evidence="1 2">
    <name type="scientific">Nicotiana tabacum</name>
    <name type="common">Common tobacco</name>
    <dbReference type="NCBI Taxonomy" id="4097"/>
    <lineage>
        <taxon>Eukaryota</taxon>
        <taxon>Viridiplantae</taxon>
        <taxon>Streptophyta</taxon>
        <taxon>Embryophyta</taxon>
        <taxon>Tracheophyta</taxon>
        <taxon>Spermatophyta</taxon>
        <taxon>Magnoliopsida</taxon>
        <taxon>eudicotyledons</taxon>
        <taxon>Gunneridae</taxon>
        <taxon>Pentapetalae</taxon>
        <taxon>asterids</taxon>
        <taxon>lamiids</taxon>
        <taxon>Solanales</taxon>
        <taxon>Solanaceae</taxon>
        <taxon>Nicotianoideae</taxon>
        <taxon>Nicotianeae</taxon>
        <taxon>Nicotiana</taxon>
    </lineage>
</organism>
<dbReference type="RefSeq" id="XP_016469275.1">
    <property type="nucleotide sequence ID" value="XM_016613789.2"/>
</dbReference>
<reference evidence="1" key="1">
    <citation type="journal article" date="2014" name="Nat. Commun.">
        <title>The tobacco genome sequence and its comparison with those of tomato and potato.</title>
        <authorList>
            <person name="Sierro N."/>
            <person name="Battey J.N."/>
            <person name="Ouadi S."/>
            <person name="Bakaher N."/>
            <person name="Bovet L."/>
            <person name="Willig A."/>
            <person name="Goepfert S."/>
            <person name="Peitsch M.C."/>
            <person name="Ivanov N.V."/>
        </authorList>
    </citation>
    <scope>NUCLEOTIDE SEQUENCE [LARGE SCALE GENOMIC DNA]</scope>
</reference>
<dbReference type="GeneID" id="107791689"/>
<dbReference type="RefSeq" id="XP_016469275.1">
    <property type="nucleotide sequence ID" value="XM_016613789.1"/>
</dbReference>
<dbReference type="Gene3D" id="3.60.10.10">
    <property type="entry name" value="Endonuclease/exonuclease/phosphatase"/>
    <property type="match status" value="1"/>
</dbReference>
<dbReference type="SUPFAM" id="SSF56219">
    <property type="entry name" value="DNase I-like"/>
    <property type="match status" value="1"/>
</dbReference>
<dbReference type="PANTHER" id="PTHR33710:SF77">
    <property type="entry name" value="DNASE I-LIKE SUPERFAMILY PROTEIN"/>
    <property type="match status" value="1"/>
</dbReference>
<keyword evidence="1" id="KW-1185">Reference proteome</keyword>
<protein>
    <submittedName>
        <fullName evidence="2">Uncharacterized protein LOC107791689</fullName>
    </submittedName>
</protein>
<sequence length="333" mass="38708">MDHQPLRDDFTFTSMASVAAEGHSSGIVVLWDENILLVEEIAITNQEVHCMVEVLYLTRKFLFSSIYASPTLAHRQILWQNLKCISDNYHGPWLVGGDFNEVTRASEKFGGRHLNNKHVDQFLNCLNYCNLVDLGFKGSRFTWSNNRSNSATILERLDMVVANYGWINLFPNTLVRHLPRSHSDHCPLLLTPPTAITNKPFHFESIWTSHPGFHHPFSHVWHDNNDSLLPAITNFQTEVHDWNKNTFGNIFEKKCILLARLSGLQKSPHYPTSNFLHHLEADLICEFNNLLKLEEYFWTLKSRIQWLNNGDANTRFFHLTTLQRRKRNRITTL</sequence>
<dbReference type="OMA" id="ESIWTSH"/>
<dbReference type="KEGG" id="nta:107791689"/>